<proteinExistence type="predicted"/>
<feature type="non-terminal residue" evidence="1">
    <location>
        <position position="1"/>
    </location>
</feature>
<reference evidence="1" key="1">
    <citation type="journal article" date="2015" name="Nature">
        <title>Complex archaea that bridge the gap between prokaryotes and eukaryotes.</title>
        <authorList>
            <person name="Spang A."/>
            <person name="Saw J.H."/>
            <person name="Jorgensen S.L."/>
            <person name="Zaremba-Niedzwiedzka K."/>
            <person name="Martijn J."/>
            <person name="Lind A.E."/>
            <person name="van Eijk R."/>
            <person name="Schleper C."/>
            <person name="Guy L."/>
            <person name="Ettema T.J."/>
        </authorList>
    </citation>
    <scope>NUCLEOTIDE SEQUENCE</scope>
</reference>
<sequence>EFIRRLKEGIDPDDWDIKKNGLKWERGFRRAMLLIKMDIDKVSGFKDA</sequence>
<gene>
    <name evidence="1" type="ORF">LCGC14_3006300</name>
</gene>
<accession>A0A0F8Z751</accession>
<dbReference type="EMBL" id="LAZR01062088">
    <property type="protein sequence ID" value="KKK62244.1"/>
    <property type="molecule type" value="Genomic_DNA"/>
</dbReference>
<protein>
    <submittedName>
        <fullName evidence="1">Uncharacterized protein</fullName>
    </submittedName>
</protein>
<comment type="caution">
    <text evidence="1">The sequence shown here is derived from an EMBL/GenBank/DDBJ whole genome shotgun (WGS) entry which is preliminary data.</text>
</comment>
<dbReference type="AlphaFoldDB" id="A0A0F8Z751"/>
<organism evidence="1">
    <name type="scientific">marine sediment metagenome</name>
    <dbReference type="NCBI Taxonomy" id="412755"/>
    <lineage>
        <taxon>unclassified sequences</taxon>
        <taxon>metagenomes</taxon>
        <taxon>ecological metagenomes</taxon>
    </lineage>
</organism>
<name>A0A0F8Z751_9ZZZZ</name>
<evidence type="ECO:0000313" key="1">
    <source>
        <dbReference type="EMBL" id="KKK62244.1"/>
    </source>
</evidence>